<sequence length="513" mass="54823">MADLAKVGDHVTCPLCGITSITNGSTDTFVDGQPAALVGISHTACVCASPIVSGLAWFYINHCHAAVHGSMTANGGIVLASSSVKTGIPSTVGNNARAPTAGDMNHIVLDGQRYAYAADSSQPHLKGGMTFIAQPQTPYVFAKSCLTPHGTTKAGDTLESAGNFGRLTLLAPLEQSQDSGIPAHVSAGSVMLGRAVGASVTEGLGSWTLRGAASTVGSAAGSVLSTVALALWPSPMADGTLYSEHQLRGLREAATRVRFQFRRDANGVLRIYGIHTSAKSGEDRVPTAEARWNTDKSAMEAHLEGLNITWTPNNGPVVNTPTTYPGIPETLDNLLVHPIPEGQDSRFSHYPGQDAEDITWQDIIVSFPADSGVPPLYLVFAKPAVRPLEVDIYGAFSGRLRDGLHLDHMPSQAALKHHLKKIAHLAADEITDLMKTAACIAIPAQVHQKYSETYGGRNTKLKQRLDASDLRTAVENNFDAIKPYMLEANFSETDLEDARVKMHKINEEQGWYR</sequence>
<dbReference type="GO" id="GO:0031640">
    <property type="term" value="P:killing of cells of another organism"/>
    <property type="evidence" value="ECO:0007669"/>
    <property type="project" value="UniProtKB-KW"/>
</dbReference>
<feature type="domain" description="Pyosin/cloacin translocation" evidence="4">
    <location>
        <begin position="245"/>
        <end position="379"/>
    </location>
</feature>
<keyword evidence="3" id="KW-0078">Bacteriocin</keyword>
<dbReference type="InterPro" id="IPR008727">
    <property type="entry name" value="PAAR_motif"/>
</dbReference>
<gene>
    <name evidence="5" type="ORF">BTN82_12685</name>
</gene>
<dbReference type="AlphaFoldDB" id="A0A1Q8EQ36"/>
<dbReference type="EMBL" id="MSCT01000010">
    <property type="protein sequence ID" value="OLF53911.1"/>
    <property type="molecule type" value="Genomic_DNA"/>
</dbReference>
<dbReference type="RefSeq" id="WP_075119457.1">
    <property type="nucleotide sequence ID" value="NZ_MSCT01000010.1"/>
</dbReference>
<dbReference type="Proteomes" id="UP000185578">
    <property type="component" value="Unassembled WGS sequence"/>
</dbReference>
<evidence type="ECO:0000256" key="1">
    <source>
        <dbReference type="ARBA" id="ARBA00022529"/>
    </source>
</evidence>
<evidence type="ECO:0000313" key="5">
    <source>
        <dbReference type="EMBL" id="OLF53911.1"/>
    </source>
</evidence>
<organism evidence="5 6">
    <name type="scientific">Pseudomonas chlororaphis</name>
    <dbReference type="NCBI Taxonomy" id="587753"/>
    <lineage>
        <taxon>Bacteria</taxon>
        <taxon>Pseudomonadati</taxon>
        <taxon>Pseudomonadota</taxon>
        <taxon>Gammaproteobacteria</taxon>
        <taxon>Pseudomonadales</taxon>
        <taxon>Pseudomonadaceae</taxon>
        <taxon>Pseudomonas</taxon>
    </lineage>
</organism>
<dbReference type="CDD" id="cd14743">
    <property type="entry name" value="PAAR_CT_1"/>
    <property type="match status" value="1"/>
</dbReference>
<keyword evidence="1" id="KW-0929">Antimicrobial</keyword>
<reference evidence="5 6" key="1">
    <citation type="submission" date="2016-12" db="EMBL/GenBank/DDBJ databases">
        <authorList>
            <person name="Song W.-J."/>
            <person name="Kurnit D.M."/>
        </authorList>
    </citation>
    <scope>NUCLEOTIDE SEQUENCE [LARGE SCALE GENOMIC DNA]</scope>
    <source>
        <strain evidence="5 6">PCL1601</strain>
    </source>
</reference>
<dbReference type="InterPro" id="IPR016128">
    <property type="entry name" value="Pyosin/cloacin_T_dom"/>
</dbReference>
<accession>A0A1Q8EQ36</accession>
<dbReference type="Gene3D" id="2.60.200.60">
    <property type="match status" value="1"/>
</dbReference>
<comment type="caution">
    <text evidence="5">The sequence shown here is derived from an EMBL/GenBank/DDBJ whole genome shotgun (WGS) entry which is preliminary data.</text>
</comment>
<proteinExistence type="predicted"/>
<protein>
    <recommendedName>
        <fullName evidence="4">Pyosin/cloacin translocation domain-containing protein</fullName>
    </recommendedName>
</protein>
<evidence type="ECO:0000259" key="4">
    <source>
        <dbReference type="Pfam" id="PF06958"/>
    </source>
</evidence>
<evidence type="ECO:0000256" key="2">
    <source>
        <dbReference type="ARBA" id="ARBA00023022"/>
    </source>
</evidence>
<keyword evidence="2" id="KW-0044">Antibiotic</keyword>
<dbReference type="Pfam" id="PF05488">
    <property type="entry name" value="PAAR_motif"/>
    <property type="match status" value="1"/>
</dbReference>
<evidence type="ECO:0000256" key="3">
    <source>
        <dbReference type="ARBA" id="ARBA00023048"/>
    </source>
</evidence>
<evidence type="ECO:0000313" key="6">
    <source>
        <dbReference type="Proteomes" id="UP000185578"/>
    </source>
</evidence>
<dbReference type="SUPFAM" id="SSF69369">
    <property type="entry name" value="Cloacin translocation domain"/>
    <property type="match status" value="1"/>
</dbReference>
<dbReference type="Pfam" id="PF06958">
    <property type="entry name" value="Pyocin_S"/>
    <property type="match status" value="1"/>
</dbReference>
<dbReference type="InterPro" id="IPR036302">
    <property type="entry name" value="Pyosin/cloacin_T_dom_sf"/>
</dbReference>
<dbReference type="GO" id="GO:0042742">
    <property type="term" value="P:defense response to bacterium"/>
    <property type="evidence" value="ECO:0007669"/>
    <property type="project" value="UniProtKB-KW"/>
</dbReference>
<name>A0A1Q8EQ36_9PSED</name>